<dbReference type="RefSeq" id="WP_391933997.1">
    <property type="nucleotide sequence ID" value="NZ_JBIBSM010000004.1"/>
</dbReference>
<dbReference type="InterPro" id="IPR008323">
    <property type="entry name" value="UCP033563"/>
</dbReference>
<protein>
    <submittedName>
        <fullName evidence="1">DUF1015 domain-containing protein</fullName>
    </submittedName>
</protein>
<dbReference type="Pfam" id="PF06245">
    <property type="entry name" value="DUF1015"/>
    <property type="match status" value="1"/>
</dbReference>
<comment type="caution">
    <text evidence="1">The sequence shown here is derived from an EMBL/GenBank/DDBJ whole genome shotgun (WGS) entry which is preliminary data.</text>
</comment>
<proteinExistence type="predicted"/>
<dbReference type="PANTHER" id="PTHR36454">
    <property type="entry name" value="LMO2823 PROTEIN"/>
    <property type="match status" value="1"/>
</dbReference>
<dbReference type="EMBL" id="JBIBSM010000004">
    <property type="protein sequence ID" value="MFF8276517.1"/>
    <property type="molecule type" value="Genomic_DNA"/>
</dbReference>
<organism evidence="1 2">
    <name type="scientific">Streptomyces lateritius</name>
    <dbReference type="NCBI Taxonomy" id="67313"/>
    <lineage>
        <taxon>Bacteria</taxon>
        <taxon>Bacillati</taxon>
        <taxon>Actinomycetota</taxon>
        <taxon>Actinomycetes</taxon>
        <taxon>Kitasatosporales</taxon>
        <taxon>Streptomycetaceae</taxon>
        <taxon>Streptomyces</taxon>
    </lineage>
</organism>
<keyword evidence="2" id="KW-1185">Reference proteome</keyword>
<dbReference type="Proteomes" id="UP001603013">
    <property type="component" value="Unassembled WGS sequence"/>
</dbReference>
<reference evidence="1 2" key="1">
    <citation type="submission" date="2024-10" db="EMBL/GenBank/DDBJ databases">
        <title>The Natural Products Discovery Center: Release of the First 8490 Sequenced Strains for Exploring Actinobacteria Biosynthetic Diversity.</title>
        <authorList>
            <person name="Kalkreuter E."/>
            <person name="Kautsar S.A."/>
            <person name="Yang D."/>
            <person name="Bader C.D."/>
            <person name="Teijaro C.N."/>
            <person name="Fluegel L."/>
            <person name="Davis C.M."/>
            <person name="Simpson J.R."/>
            <person name="Lauterbach L."/>
            <person name="Steele A.D."/>
            <person name="Gui C."/>
            <person name="Meng S."/>
            <person name="Li G."/>
            <person name="Viehrig K."/>
            <person name="Ye F."/>
            <person name="Su P."/>
            <person name="Kiefer A.F."/>
            <person name="Nichols A."/>
            <person name="Cepeda A.J."/>
            <person name="Yan W."/>
            <person name="Fan B."/>
            <person name="Jiang Y."/>
            <person name="Adhikari A."/>
            <person name="Zheng C.-J."/>
            <person name="Schuster L."/>
            <person name="Cowan T.M."/>
            <person name="Smanski M.J."/>
            <person name="Chevrette M.G."/>
            <person name="De Carvalho L.P.S."/>
            <person name="Shen B."/>
        </authorList>
    </citation>
    <scope>NUCLEOTIDE SEQUENCE [LARGE SCALE GENOMIC DNA]</scope>
    <source>
        <strain evidence="1 2">NPDC015755</strain>
    </source>
</reference>
<evidence type="ECO:0000313" key="2">
    <source>
        <dbReference type="Proteomes" id="UP001603013"/>
    </source>
</evidence>
<dbReference type="PANTHER" id="PTHR36454:SF1">
    <property type="entry name" value="DUF1015 DOMAIN-CONTAINING PROTEIN"/>
    <property type="match status" value="1"/>
</dbReference>
<accession>A0ABW6Y9L1</accession>
<sequence>MNTSGPAADDVRADGLRLLPFRGLRYVPERVGSLAAVTSPPYDVVVRPDGLHHLESADPHNIVRLILPQAVIAGARHRKAAVTLDRWLADGILAPDPEPALYVYEQHGDGILQRGVIGALELSDPAQGIVLPHEDVMPHVVEDRAALMRTTAANLEPLLLTYRGDGDGAADVIERTVQRDPLLSTTTEDGFHHRLWSVTDPAELATVTAGLADHQALIADGHHRWATYLRLREEHASPSPWNYGLVLLIDTARYPLRVRAIHRLLNRLPVADALAAVGDGFRVRRVEGPLPAALESLASAAAEGNAFLLTGDGTFHLVDRPDPELIARTVRTDRPEAWRTLDATVLHATLLDHLWHTPDAPEHISYIHDTAAAVEQAERRGGTAVLMHPVREEVVRDLARQGVTMPRKSTSFGPKPATGLVLRSLALD</sequence>
<gene>
    <name evidence="1" type="ORF">ACF05T_10480</name>
</gene>
<name>A0ABW6Y9L1_9ACTN</name>
<evidence type="ECO:0000313" key="1">
    <source>
        <dbReference type="EMBL" id="MFF8276517.1"/>
    </source>
</evidence>
<dbReference type="PIRSF" id="PIRSF033563">
    <property type="entry name" value="UCP033563"/>
    <property type="match status" value="1"/>
</dbReference>